<dbReference type="Gene3D" id="3.40.50.300">
    <property type="entry name" value="P-loop containing nucleotide triphosphate hydrolases"/>
    <property type="match status" value="1"/>
</dbReference>
<dbReference type="SUPFAM" id="SSF52540">
    <property type="entry name" value="P-loop containing nucleoside triphosphate hydrolases"/>
    <property type="match status" value="1"/>
</dbReference>
<dbReference type="InterPro" id="IPR003439">
    <property type="entry name" value="ABC_transporter-like_ATP-bd"/>
</dbReference>
<gene>
    <name evidence="4" type="ORF">CDQ84_05645</name>
</gene>
<dbReference type="InterPro" id="IPR003593">
    <property type="entry name" value="AAA+_ATPase"/>
</dbReference>
<dbReference type="AlphaFoldDB" id="A0A2K2FFX0"/>
<dbReference type="PANTHER" id="PTHR43394">
    <property type="entry name" value="ATP-DEPENDENT PERMEASE MDL1, MITOCHONDRIAL"/>
    <property type="match status" value="1"/>
</dbReference>
<dbReference type="GO" id="GO:0015421">
    <property type="term" value="F:ABC-type oligopeptide transporter activity"/>
    <property type="evidence" value="ECO:0007669"/>
    <property type="project" value="TreeGrafter"/>
</dbReference>
<dbReference type="PANTHER" id="PTHR43394:SF1">
    <property type="entry name" value="ATP-BINDING CASSETTE SUB-FAMILY B MEMBER 10, MITOCHONDRIAL"/>
    <property type="match status" value="1"/>
</dbReference>
<name>A0A2K2FFX0_9CLOT</name>
<organism evidence="4 5">
    <name type="scientific">Clostridium thermosuccinogenes</name>
    <dbReference type="NCBI Taxonomy" id="84032"/>
    <lineage>
        <taxon>Bacteria</taxon>
        <taxon>Bacillati</taxon>
        <taxon>Bacillota</taxon>
        <taxon>Clostridia</taxon>
        <taxon>Eubacteriales</taxon>
        <taxon>Clostridiaceae</taxon>
        <taxon>Clostridium</taxon>
    </lineage>
</organism>
<dbReference type="Pfam" id="PF00005">
    <property type="entry name" value="ABC_tran"/>
    <property type="match status" value="1"/>
</dbReference>
<dbReference type="Proteomes" id="UP000236151">
    <property type="component" value="Unassembled WGS sequence"/>
</dbReference>
<reference evidence="4 5" key="1">
    <citation type="submission" date="2017-06" db="EMBL/GenBank/DDBJ databases">
        <title>Investigating the central metabolism of Clostridium thermosuccinogenes.</title>
        <authorList>
            <person name="Koendjbiharie J.G."/>
            <person name="van Kranenburg R."/>
        </authorList>
    </citation>
    <scope>NUCLEOTIDE SEQUENCE [LARGE SCALE GENOMIC DNA]</scope>
    <source>
        <strain evidence="4 5">DSM 5806</strain>
    </source>
</reference>
<dbReference type="GO" id="GO:0016887">
    <property type="term" value="F:ATP hydrolysis activity"/>
    <property type="evidence" value="ECO:0007669"/>
    <property type="project" value="InterPro"/>
</dbReference>
<dbReference type="EMBL" id="NIOJ01000009">
    <property type="protein sequence ID" value="PNU00566.1"/>
    <property type="molecule type" value="Genomic_DNA"/>
</dbReference>
<dbReference type="KEGG" id="cthd:CDO33_10040"/>
<comment type="caution">
    <text evidence="4">The sequence shown here is derived from an EMBL/GenBank/DDBJ whole genome shotgun (WGS) entry which is preliminary data.</text>
</comment>
<protein>
    <recommendedName>
        <fullName evidence="3">ABC transporter domain-containing protein</fullName>
    </recommendedName>
</protein>
<keyword evidence="2" id="KW-0067">ATP-binding</keyword>
<evidence type="ECO:0000313" key="4">
    <source>
        <dbReference type="EMBL" id="PNU00566.1"/>
    </source>
</evidence>
<keyword evidence="5" id="KW-1185">Reference proteome</keyword>
<dbReference type="InterPro" id="IPR039421">
    <property type="entry name" value="Type_1_exporter"/>
</dbReference>
<dbReference type="GO" id="GO:0005524">
    <property type="term" value="F:ATP binding"/>
    <property type="evidence" value="ECO:0007669"/>
    <property type="project" value="UniProtKB-KW"/>
</dbReference>
<dbReference type="InterPro" id="IPR027417">
    <property type="entry name" value="P-loop_NTPase"/>
</dbReference>
<evidence type="ECO:0000259" key="3">
    <source>
        <dbReference type="PROSITE" id="PS50893"/>
    </source>
</evidence>
<evidence type="ECO:0000256" key="2">
    <source>
        <dbReference type="ARBA" id="ARBA00022840"/>
    </source>
</evidence>
<evidence type="ECO:0000313" key="5">
    <source>
        <dbReference type="Proteomes" id="UP000236151"/>
    </source>
</evidence>
<evidence type="ECO:0000256" key="1">
    <source>
        <dbReference type="ARBA" id="ARBA00022741"/>
    </source>
</evidence>
<proteinExistence type="predicted"/>
<keyword evidence="1" id="KW-0547">Nucleotide-binding</keyword>
<dbReference type="PROSITE" id="PS50893">
    <property type="entry name" value="ABC_TRANSPORTER_2"/>
    <property type="match status" value="1"/>
</dbReference>
<feature type="domain" description="ABC transporter" evidence="3">
    <location>
        <begin position="2"/>
        <end position="248"/>
    </location>
</feature>
<dbReference type="SMART" id="SM00382">
    <property type="entry name" value="AAA"/>
    <property type="match status" value="1"/>
</dbReference>
<accession>A0A2K2FFX0</accession>
<sequence>MILLNRISYLTMCISHIQKQIKPVLKGVPFEISPRQRVAIVGENGAGKSTIIKLLCKLYKPDSGKITINGINLDDIPFSQLKRIYSVVFQDYSSYSLTLRENIAFGDIDKLKDDKAILDAVNKGLATEVLNKMPKGIDTNLGKLEDDGVDLSGGQWQRVAIARACVSDSAFVILDEPTSALDPVVETEILKQFIEIARDKTAVIISHRVGLCKFADKIIVMKDGQICEIGTHDSLINKNGEYKRLYTSQEQWYR</sequence>